<evidence type="ECO:0000313" key="3">
    <source>
        <dbReference type="Proteomes" id="UP000179069"/>
    </source>
</evidence>
<organism evidence="2 3">
    <name type="scientific">Candidatus Chisholmbacteria bacterium RIFCSPHIGHO2_01_FULL_49_18</name>
    <dbReference type="NCBI Taxonomy" id="1797590"/>
    <lineage>
        <taxon>Bacteria</taxon>
        <taxon>Candidatus Chisholmiibacteriota</taxon>
    </lineage>
</organism>
<sequence>MKQRLRKYSAILVISIKDAINFRAELLLWTVIDAMPLVAILALWLRAFESAPDIGGFTRATIVSYYLVGYIFQDMTGAHFEETSIREIRDGSIAKYLLKPFSLQIGLVVRELGWRLMTFLVTGIPFMLLLVMFAPNVLKLPTPGQLLILLYILVFAYLLDCLYSLFIVAMGFVIEEAESLSHLKWMLGWLFSGSMLPFEMMPGWLAKLSSVLPFQFRYYIPVEIYLGKIEGFAIVRALAMQMIWVAVLSSALVLIWNRNLKRFTAVGS</sequence>
<feature type="transmembrane region" description="Helical" evidence="1">
    <location>
        <begin position="26"/>
        <end position="48"/>
    </location>
</feature>
<evidence type="ECO:0000313" key="2">
    <source>
        <dbReference type="EMBL" id="OGY17160.1"/>
    </source>
</evidence>
<proteinExistence type="predicted"/>
<keyword evidence="1" id="KW-0812">Transmembrane</keyword>
<dbReference type="AlphaFoldDB" id="A0A1G1VP51"/>
<dbReference type="Proteomes" id="UP000179069">
    <property type="component" value="Unassembled WGS sequence"/>
</dbReference>
<feature type="transmembrane region" description="Helical" evidence="1">
    <location>
        <begin position="146"/>
        <end position="174"/>
    </location>
</feature>
<keyword evidence="1" id="KW-1133">Transmembrane helix</keyword>
<accession>A0A1G1VP51</accession>
<keyword evidence="1" id="KW-0472">Membrane</keyword>
<feature type="transmembrane region" description="Helical" evidence="1">
    <location>
        <begin position="233"/>
        <end position="256"/>
    </location>
</feature>
<dbReference type="PANTHER" id="PTHR36832">
    <property type="entry name" value="SLR1174 PROTEIN-RELATED"/>
    <property type="match status" value="1"/>
</dbReference>
<dbReference type="InterPro" id="IPR010390">
    <property type="entry name" value="ABC-2_transporter-like"/>
</dbReference>
<dbReference type="PANTHER" id="PTHR36832:SF1">
    <property type="entry name" value="SLR1174 PROTEIN"/>
    <property type="match status" value="1"/>
</dbReference>
<evidence type="ECO:0008006" key="4">
    <source>
        <dbReference type="Google" id="ProtNLM"/>
    </source>
</evidence>
<dbReference type="Pfam" id="PF06182">
    <property type="entry name" value="ABC2_membrane_6"/>
    <property type="match status" value="1"/>
</dbReference>
<gene>
    <name evidence="2" type="ORF">A2785_04035</name>
</gene>
<evidence type="ECO:0000256" key="1">
    <source>
        <dbReference type="SAM" id="Phobius"/>
    </source>
</evidence>
<reference evidence="2 3" key="1">
    <citation type="journal article" date="2016" name="Nat. Commun.">
        <title>Thousands of microbial genomes shed light on interconnected biogeochemical processes in an aquifer system.</title>
        <authorList>
            <person name="Anantharaman K."/>
            <person name="Brown C.T."/>
            <person name="Hug L.A."/>
            <person name="Sharon I."/>
            <person name="Castelle C.J."/>
            <person name="Probst A.J."/>
            <person name="Thomas B.C."/>
            <person name="Singh A."/>
            <person name="Wilkins M.J."/>
            <person name="Karaoz U."/>
            <person name="Brodie E.L."/>
            <person name="Williams K.H."/>
            <person name="Hubbard S.S."/>
            <person name="Banfield J.F."/>
        </authorList>
    </citation>
    <scope>NUCLEOTIDE SEQUENCE [LARGE SCALE GENOMIC DNA]</scope>
</reference>
<protein>
    <recommendedName>
        <fullName evidence="4">ABC transporter permease</fullName>
    </recommendedName>
</protein>
<feature type="transmembrane region" description="Helical" evidence="1">
    <location>
        <begin position="54"/>
        <end position="72"/>
    </location>
</feature>
<comment type="caution">
    <text evidence="2">The sequence shown here is derived from an EMBL/GenBank/DDBJ whole genome shotgun (WGS) entry which is preliminary data.</text>
</comment>
<feature type="transmembrane region" description="Helical" evidence="1">
    <location>
        <begin position="186"/>
        <end position="206"/>
    </location>
</feature>
<name>A0A1G1VP51_9BACT</name>
<dbReference type="EMBL" id="MHCI01000005">
    <property type="protein sequence ID" value="OGY17160.1"/>
    <property type="molecule type" value="Genomic_DNA"/>
</dbReference>
<feature type="transmembrane region" description="Helical" evidence="1">
    <location>
        <begin position="112"/>
        <end position="134"/>
    </location>
</feature>